<gene>
    <name evidence="2" type="ORF">ACFOU2_12630</name>
</gene>
<dbReference type="PROSITE" id="PS51354">
    <property type="entry name" value="GLUTAREDOXIN_2"/>
    <property type="match status" value="1"/>
</dbReference>
<dbReference type="RefSeq" id="WP_377915606.1">
    <property type="nucleotide sequence ID" value="NZ_JBHRZT010000052.1"/>
</dbReference>
<dbReference type="PANTHER" id="PTHR34386:SF1">
    <property type="entry name" value="GLUTAREDOXIN-LIKE PROTEIN NRDH"/>
    <property type="match status" value="1"/>
</dbReference>
<name>A0ABV8B522_9BACI</name>
<dbReference type="SUPFAM" id="SSF52833">
    <property type="entry name" value="Thioredoxin-like"/>
    <property type="match status" value="1"/>
</dbReference>
<dbReference type="PANTHER" id="PTHR34386">
    <property type="entry name" value="GLUTAREDOXIN"/>
    <property type="match status" value="1"/>
</dbReference>
<evidence type="ECO:0000313" key="3">
    <source>
        <dbReference type="Proteomes" id="UP001595752"/>
    </source>
</evidence>
<dbReference type="Proteomes" id="UP001595752">
    <property type="component" value="Unassembled WGS sequence"/>
</dbReference>
<dbReference type="InterPro" id="IPR036249">
    <property type="entry name" value="Thioredoxin-like_sf"/>
</dbReference>
<dbReference type="Pfam" id="PF00462">
    <property type="entry name" value="Glutaredoxin"/>
    <property type="match status" value="1"/>
</dbReference>
<organism evidence="2 3">
    <name type="scientific">Bacillus songklensis</name>
    <dbReference type="NCBI Taxonomy" id="1069116"/>
    <lineage>
        <taxon>Bacteria</taxon>
        <taxon>Bacillati</taxon>
        <taxon>Bacillota</taxon>
        <taxon>Bacilli</taxon>
        <taxon>Bacillales</taxon>
        <taxon>Bacillaceae</taxon>
        <taxon>Bacillus</taxon>
    </lineage>
</organism>
<dbReference type="InterPro" id="IPR051548">
    <property type="entry name" value="Grx-like_ET"/>
</dbReference>
<dbReference type="Gene3D" id="3.40.30.10">
    <property type="entry name" value="Glutaredoxin"/>
    <property type="match status" value="1"/>
</dbReference>
<sequence>MKQVEVYTQPSCPPCQIVKEFLKHHQVSYIEYDITKDAKAKDRMVNAFRAYSTPTVKVDEELVIGFDLKRLESLLGLS</sequence>
<dbReference type="InterPro" id="IPR002109">
    <property type="entry name" value="Glutaredoxin"/>
</dbReference>
<accession>A0ABV8B522</accession>
<protein>
    <submittedName>
        <fullName evidence="2">Glutaredoxin domain-containing protein</fullName>
    </submittedName>
</protein>
<evidence type="ECO:0000259" key="1">
    <source>
        <dbReference type="Pfam" id="PF00462"/>
    </source>
</evidence>
<comment type="caution">
    <text evidence="2">The sequence shown here is derived from an EMBL/GenBank/DDBJ whole genome shotgun (WGS) entry which is preliminary data.</text>
</comment>
<reference evidence="3" key="1">
    <citation type="journal article" date="2019" name="Int. J. Syst. Evol. Microbiol.">
        <title>The Global Catalogue of Microorganisms (GCM) 10K type strain sequencing project: providing services to taxonomists for standard genome sequencing and annotation.</title>
        <authorList>
            <consortium name="The Broad Institute Genomics Platform"/>
            <consortium name="The Broad Institute Genome Sequencing Center for Infectious Disease"/>
            <person name="Wu L."/>
            <person name="Ma J."/>
        </authorList>
    </citation>
    <scope>NUCLEOTIDE SEQUENCE [LARGE SCALE GENOMIC DNA]</scope>
    <source>
        <strain evidence="3">CCUG 61889</strain>
    </source>
</reference>
<dbReference type="EMBL" id="JBHRZT010000052">
    <property type="protein sequence ID" value="MFC3884294.1"/>
    <property type="molecule type" value="Genomic_DNA"/>
</dbReference>
<feature type="domain" description="Glutaredoxin" evidence="1">
    <location>
        <begin position="4"/>
        <end position="63"/>
    </location>
</feature>
<keyword evidence="3" id="KW-1185">Reference proteome</keyword>
<evidence type="ECO:0000313" key="2">
    <source>
        <dbReference type="EMBL" id="MFC3884294.1"/>
    </source>
</evidence>
<proteinExistence type="predicted"/>
<dbReference type="CDD" id="cd02976">
    <property type="entry name" value="NrdH"/>
    <property type="match status" value="1"/>
</dbReference>